<evidence type="ECO:0000256" key="1">
    <source>
        <dbReference type="SAM" id="MobiDB-lite"/>
    </source>
</evidence>
<dbReference type="EMBL" id="FPKV01000001">
    <property type="protein sequence ID" value="SFZ90205.1"/>
    <property type="molecule type" value="Genomic_DNA"/>
</dbReference>
<keyword evidence="3" id="KW-1185">Reference proteome</keyword>
<feature type="region of interest" description="Disordered" evidence="1">
    <location>
        <begin position="1"/>
        <end position="30"/>
    </location>
</feature>
<dbReference type="STRING" id="369401.SAMN05428642_101800"/>
<dbReference type="AlphaFoldDB" id="A0A1K2ICQ7"/>
<organism evidence="2 3">
    <name type="scientific">Flaviramulus basaltis</name>
    <dbReference type="NCBI Taxonomy" id="369401"/>
    <lineage>
        <taxon>Bacteria</taxon>
        <taxon>Pseudomonadati</taxon>
        <taxon>Bacteroidota</taxon>
        <taxon>Flavobacteriia</taxon>
        <taxon>Flavobacteriales</taxon>
        <taxon>Flavobacteriaceae</taxon>
        <taxon>Flaviramulus</taxon>
    </lineage>
</organism>
<accession>A0A1K2ICQ7</accession>
<name>A0A1K2ICQ7_9FLAO</name>
<protein>
    <submittedName>
        <fullName evidence="2">Uncharacterized protein</fullName>
    </submittedName>
</protein>
<evidence type="ECO:0000313" key="3">
    <source>
        <dbReference type="Proteomes" id="UP000182544"/>
    </source>
</evidence>
<evidence type="ECO:0000313" key="2">
    <source>
        <dbReference type="EMBL" id="SFZ90205.1"/>
    </source>
</evidence>
<feature type="compositionally biased region" description="Basic residues" evidence="1">
    <location>
        <begin position="15"/>
        <end position="24"/>
    </location>
</feature>
<sequence length="30" mass="3415">MSSKGFKIKSPLGLRIKRPNKTKKNTNDLN</sequence>
<reference evidence="2 3" key="1">
    <citation type="submission" date="2016-10" db="EMBL/GenBank/DDBJ databases">
        <authorList>
            <person name="de Groot N.N."/>
        </authorList>
    </citation>
    <scope>NUCLEOTIDE SEQUENCE [LARGE SCALE GENOMIC DNA]</scope>
    <source>
        <strain evidence="2 3">DSM 18180</strain>
    </source>
</reference>
<proteinExistence type="predicted"/>
<gene>
    <name evidence="2" type="ORF">SAMN05428642_101800</name>
</gene>
<dbReference type="Proteomes" id="UP000182544">
    <property type="component" value="Unassembled WGS sequence"/>
</dbReference>